<keyword evidence="2 8" id="KW-0645">Protease</keyword>
<dbReference type="GO" id="GO:0006508">
    <property type="term" value="P:proteolysis"/>
    <property type="evidence" value="ECO:0007669"/>
    <property type="project" value="UniProtKB-KW"/>
</dbReference>
<comment type="caution">
    <text evidence="11">The sequence shown here is derived from an EMBL/GenBank/DDBJ whole genome shotgun (WGS) entry which is preliminary data.</text>
</comment>
<feature type="signal peptide" evidence="9">
    <location>
        <begin position="1"/>
        <end position="24"/>
    </location>
</feature>
<organism evidence="11 12">
    <name type="scientific">Carex littledalei</name>
    <dbReference type="NCBI Taxonomy" id="544730"/>
    <lineage>
        <taxon>Eukaryota</taxon>
        <taxon>Viridiplantae</taxon>
        <taxon>Streptophyta</taxon>
        <taxon>Embryophyta</taxon>
        <taxon>Tracheophyta</taxon>
        <taxon>Spermatophyta</taxon>
        <taxon>Magnoliopsida</taxon>
        <taxon>Liliopsida</taxon>
        <taxon>Poales</taxon>
        <taxon>Cyperaceae</taxon>
        <taxon>Cyperoideae</taxon>
        <taxon>Cariceae</taxon>
        <taxon>Carex</taxon>
        <taxon>Carex subgen. Euthyceras</taxon>
    </lineage>
</organism>
<keyword evidence="12" id="KW-1185">Reference proteome</keyword>
<evidence type="ECO:0000256" key="1">
    <source>
        <dbReference type="ARBA" id="ARBA00007447"/>
    </source>
</evidence>
<dbReference type="InterPro" id="IPR032799">
    <property type="entry name" value="TAXi_C"/>
</dbReference>
<keyword evidence="6" id="KW-0325">Glycoprotein</keyword>
<dbReference type="InterPro" id="IPR033121">
    <property type="entry name" value="PEPTIDASE_A1"/>
</dbReference>
<evidence type="ECO:0000256" key="9">
    <source>
        <dbReference type="SAM" id="SignalP"/>
    </source>
</evidence>
<evidence type="ECO:0000256" key="2">
    <source>
        <dbReference type="ARBA" id="ARBA00022670"/>
    </source>
</evidence>
<dbReference type="Pfam" id="PF14541">
    <property type="entry name" value="TAXi_C"/>
    <property type="match status" value="1"/>
</dbReference>
<dbReference type="Proteomes" id="UP000623129">
    <property type="component" value="Unassembled WGS sequence"/>
</dbReference>
<evidence type="ECO:0000256" key="8">
    <source>
        <dbReference type="RuleBase" id="RU000454"/>
    </source>
</evidence>
<dbReference type="InterPro" id="IPR034161">
    <property type="entry name" value="Pepsin-like_plant"/>
</dbReference>
<feature type="active site" evidence="7">
    <location>
        <position position="333"/>
    </location>
</feature>
<sequence>MASRTLFTFLSIFALSLLITTASAVGFSVELIHRDHPKSPLYNPTFSLSDRVHAAAWRSHARAKALCRTFFSKLYTGMSSTTNNDSPIPSPASPNAPIETDIIANSVDYLMSVRLGTPSRQIIAIADTGSDLIWVTCKPCSNCYQQDAPLFNPASSSSYANLPCSSKQCYQLPSSQCDDSSSASKCIYQYSYGDGSQTSGSLARETVTFNTTFGSSVGFPGVAFGCSHVANGTFERHSAGLVGLGAGPLSLVSQLGSSIEHRFSYCLVPYGSTNVTTSRLNFGSDAVISGVDVETTRMVSSTAETFYTVTLDGITVGKNNTLGSIQRSYMIVDSGTTLTYLGSTVLESLVETLVKSIGLPQVEDSQRLFPLCFDESNAGTDFMYPDITLQLGQATVTLKPYNAFIMIKEKVRCLAMASNDGIADDNLSILGNIAQQNFHVGFDLASRKISFAPADCTKY</sequence>
<dbReference type="GO" id="GO:0004190">
    <property type="term" value="F:aspartic-type endopeptidase activity"/>
    <property type="evidence" value="ECO:0007669"/>
    <property type="project" value="UniProtKB-KW"/>
</dbReference>
<keyword evidence="5 8" id="KW-0378">Hydrolase</keyword>
<dbReference type="Gene3D" id="2.40.70.10">
    <property type="entry name" value="Acid Proteases"/>
    <property type="match status" value="2"/>
</dbReference>
<evidence type="ECO:0000313" key="11">
    <source>
        <dbReference type="EMBL" id="KAF3335912.1"/>
    </source>
</evidence>
<accession>A0A833R7D8</accession>
<dbReference type="PROSITE" id="PS51767">
    <property type="entry name" value="PEPTIDASE_A1"/>
    <property type="match status" value="1"/>
</dbReference>
<evidence type="ECO:0000259" key="10">
    <source>
        <dbReference type="PROSITE" id="PS51767"/>
    </source>
</evidence>
<name>A0A833R7D8_9POAL</name>
<keyword evidence="3 9" id="KW-0732">Signal</keyword>
<dbReference type="PANTHER" id="PTHR47967">
    <property type="entry name" value="OS07G0603500 PROTEIN-RELATED"/>
    <property type="match status" value="1"/>
</dbReference>
<reference evidence="11" key="1">
    <citation type="submission" date="2020-01" db="EMBL/GenBank/DDBJ databases">
        <title>Genome sequence of Kobresia littledalei, the first chromosome-level genome in the family Cyperaceae.</title>
        <authorList>
            <person name="Qu G."/>
        </authorList>
    </citation>
    <scope>NUCLEOTIDE SEQUENCE</scope>
    <source>
        <strain evidence="11">C.B.Clarke</strain>
        <tissue evidence="11">Leaf</tissue>
    </source>
</reference>
<dbReference type="InterPro" id="IPR051708">
    <property type="entry name" value="Plant_Aspart_Prot_A1"/>
</dbReference>
<evidence type="ECO:0000256" key="3">
    <source>
        <dbReference type="ARBA" id="ARBA00022729"/>
    </source>
</evidence>
<protein>
    <submittedName>
        <fullName evidence="11">Aspartic proteinase CDR1-like protein</fullName>
    </submittedName>
</protein>
<comment type="similarity">
    <text evidence="1 8">Belongs to the peptidase A1 family.</text>
</comment>
<dbReference type="OrthoDB" id="775830at2759"/>
<gene>
    <name evidence="11" type="ORF">FCM35_KLT20419</name>
</gene>
<dbReference type="CDD" id="cd05476">
    <property type="entry name" value="pepsin_A_like_plant"/>
    <property type="match status" value="1"/>
</dbReference>
<dbReference type="GO" id="GO:0005576">
    <property type="term" value="C:extracellular region"/>
    <property type="evidence" value="ECO:0007669"/>
    <property type="project" value="TreeGrafter"/>
</dbReference>
<dbReference type="FunFam" id="2.40.70.10:FF:000016">
    <property type="entry name" value="Probable aspartic protease At2g35615"/>
    <property type="match status" value="1"/>
</dbReference>
<dbReference type="Pfam" id="PF14543">
    <property type="entry name" value="TAXi_N"/>
    <property type="match status" value="1"/>
</dbReference>
<evidence type="ECO:0000256" key="6">
    <source>
        <dbReference type="ARBA" id="ARBA00023180"/>
    </source>
</evidence>
<dbReference type="InterPro" id="IPR021109">
    <property type="entry name" value="Peptidase_aspartic_dom_sf"/>
</dbReference>
<dbReference type="PRINTS" id="PR00792">
    <property type="entry name" value="PEPSIN"/>
</dbReference>
<dbReference type="PANTHER" id="PTHR47967:SF128">
    <property type="entry name" value="ASPARTIC PROTEINASE CDR1-LIKE"/>
    <property type="match status" value="1"/>
</dbReference>
<dbReference type="EMBL" id="SWLB01000008">
    <property type="protein sequence ID" value="KAF3335912.1"/>
    <property type="molecule type" value="Genomic_DNA"/>
</dbReference>
<feature type="active site" evidence="7">
    <location>
        <position position="127"/>
    </location>
</feature>
<feature type="domain" description="Peptidase A1" evidence="10">
    <location>
        <begin position="109"/>
        <end position="452"/>
    </location>
</feature>
<evidence type="ECO:0000256" key="7">
    <source>
        <dbReference type="PIRSR" id="PIRSR601461-1"/>
    </source>
</evidence>
<proteinExistence type="inferred from homology"/>
<dbReference type="InterPro" id="IPR001461">
    <property type="entry name" value="Aspartic_peptidase_A1"/>
</dbReference>
<keyword evidence="4 8" id="KW-0064">Aspartyl protease</keyword>
<evidence type="ECO:0000256" key="4">
    <source>
        <dbReference type="ARBA" id="ARBA00022750"/>
    </source>
</evidence>
<feature type="chain" id="PRO_5032389635" evidence="9">
    <location>
        <begin position="25"/>
        <end position="459"/>
    </location>
</feature>
<dbReference type="InterPro" id="IPR032861">
    <property type="entry name" value="TAXi_N"/>
</dbReference>
<dbReference type="SUPFAM" id="SSF50630">
    <property type="entry name" value="Acid proteases"/>
    <property type="match status" value="1"/>
</dbReference>
<evidence type="ECO:0000256" key="5">
    <source>
        <dbReference type="ARBA" id="ARBA00022801"/>
    </source>
</evidence>
<dbReference type="AlphaFoldDB" id="A0A833R7D8"/>
<dbReference type="PROSITE" id="PS00141">
    <property type="entry name" value="ASP_PROTEASE"/>
    <property type="match status" value="1"/>
</dbReference>
<evidence type="ECO:0000313" key="12">
    <source>
        <dbReference type="Proteomes" id="UP000623129"/>
    </source>
</evidence>
<dbReference type="InterPro" id="IPR001969">
    <property type="entry name" value="Aspartic_peptidase_AS"/>
</dbReference>